<dbReference type="GO" id="GO:0016301">
    <property type="term" value="F:kinase activity"/>
    <property type="evidence" value="ECO:0007669"/>
    <property type="project" value="UniProtKB-KW"/>
</dbReference>
<accession>A0ABY7ANM7</accession>
<dbReference type="InterPro" id="IPR036097">
    <property type="entry name" value="HisK_dim/P_sf"/>
</dbReference>
<proteinExistence type="predicted"/>
<keyword evidence="4" id="KW-0812">Transmembrane</keyword>
<dbReference type="Gene3D" id="3.30.565.10">
    <property type="entry name" value="Histidine kinase-like ATPase, C-terminal domain"/>
    <property type="match status" value="1"/>
</dbReference>
<organism evidence="6 7">
    <name type="scientific">Catenovulum adriaticum</name>
    <dbReference type="NCBI Taxonomy" id="2984846"/>
    <lineage>
        <taxon>Bacteria</taxon>
        <taxon>Pseudomonadati</taxon>
        <taxon>Pseudomonadota</taxon>
        <taxon>Gammaproteobacteria</taxon>
        <taxon>Alteromonadales</taxon>
        <taxon>Alteromonadaceae</taxon>
        <taxon>Catenovulum</taxon>
    </lineage>
</organism>
<dbReference type="EC" id="2.7.13.3" evidence="2"/>
<dbReference type="CDD" id="cd00075">
    <property type="entry name" value="HATPase"/>
    <property type="match status" value="1"/>
</dbReference>
<dbReference type="Pfam" id="PF00512">
    <property type="entry name" value="HisKA"/>
    <property type="match status" value="1"/>
</dbReference>
<sequence length="486" mass="54646">MFRSLSNQLTFIVGSLFLISAIALTQWYFYSSERFAHEVEQKLHRQLAEHIVHDDINLNQGIIDSTHLEHAFHTKMLLGSGWEFYALDPHGQVLAYSAPAGVVKLSSVDLAPIKQLISGNNLPVYGDDPRNPQLQKIFSAAEIHNQQGEVTGYLYVIIGGQKLDTLVAKLESSQVLKDNLLLLAFTLVFALLVMGFIVKTITKPIVKLNKRTQAYVNQDFENLKTDQQPLCAAKEIQDLEQSFILAAQHIKSQLSKIKTTDELRRELLSHISHDFNTPLAGLSGYLETWLISPDAQRSDELIKMALKNANQMNHLVEQLFELSRLKNGDIQFTPEPVNVVELTYDVIQRLKLQAEQQGVSLQVESEHSGLTVYADIGKLERILVNLIDNAIRHTEQAGQVKIKIQDKQDKVGLSVEDTGKGIPEAELKRIFEPKFQASNSEKTVQNHGLGLAIVQHLLKMHHSEIKVSSQTNIGSQFRFELPVGMR</sequence>
<keyword evidence="6" id="KW-0418">Kinase</keyword>
<dbReference type="Proteomes" id="UP001163726">
    <property type="component" value="Chromosome"/>
</dbReference>
<keyword evidence="4" id="KW-1133">Transmembrane helix</keyword>
<keyword evidence="7" id="KW-1185">Reference proteome</keyword>
<evidence type="ECO:0000256" key="4">
    <source>
        <dbReference type="SAM" id="Phobius"/>
    </source>
</evidence>
<dbReference type="PRINTS" id="PR00344">
    <property type="entry name" value="BCTRLSENSOR"/>
</dbReference>
<dbReference type="InterPro" id="IPR004358">
    <property type="entry name" value="Sig_transdc_His_kin-like_C"/>
</dbReference>
<dbReference type="InterPro" id="IPR003594">
    <property type="entry name" value="HATPase_dom"/>
</dbReference>
<dbReference type="EMBL" id="CP109965">
    <property type="protein sequence ID" value="WAJ69881.1"/>
    <property type="molecule type" value="Genomic_DNA"/>
</dbReference>
<protein>
    <recommendedName>
        <fullName evidence="2">histidine kinase</fullName>
        <ecNumber evidence="2">2.7.13.3</ecNumber>
    </recommendedName>
</protein>
<dbReference type="Gene3D" id="1.10.287.130">
    <property type="match status" value="1"/>
</dbReference>
<dbReference type="Gene3D" id="6.10.340.10">
    <property type="match status" value="1"/>
</dbReference>
<dbReference type="InterPro" id="IPR005467">
    <property type="entry name" value="His_kinase_dom"/>
</dbReference>
<keyword evidence="4" id="KW-0472">Membrane</keyword>
<dbReference type="Pfam" id="PF02518">
    <property type="entry name" value="HATPase_c"/>
    <property type="match status" value="1"/>
</dbReference>
<dbReference type="PANTHER" id="PTHR43547:SF2">
    <property type="entry name" value="HYBRID SIGNAL TRANSDUCTION HISTIDINE KINASE C"/>
    <property type="match status" value="1"/>
</dbReference>
<dbReference type="PANTHER" id="PTHR43547">
    <property type="entry name" value="TWO-COMPONENT HISTIDINE KINASE"/>
    <property type="match status" value="1"/>
</dbReference>
<dbReference type="CDD" id="cd00082">
    <property type="entry name" value="HisKA"/>
    <property type="match status" value="1"/>
</dbReference>
<evidence type="ECO:0000259" key="5">
    <source>
        <dbReference type="PROSITE" id="PS50109"/>
    </source>
</evidence>
<dbReference type="SUPFAM" id="SSF55874">
    <property type="entry name" value="ATPase domain of HSP90 chaperone/DNA topoisomerase II/histidine kinase"/>
    <property type="match status" value="1"/>
</dbReference>
<evidence type="ECO:0000313" key="7">
    <source>
        <dbReference type="Proteomes" id="UP001163726"/>
    </source>
</evidence>
<evidence type="ECO:0000313" key="6">
    <source>
        <dbReference type="EMBL" id="WAJ69881.1"/>
    </source>
</evidence>
<dbReference type="SMART" id="SM00387">
    <property type="entry name" value="HATPase_c"/>
    <property type="match status" value="1"/>
</dbReference>
<keyword evidence="6" id="KW-0808">Transferase</keyword>
<evidence type="ECO:0000256" key="3">
    <source>
        <dbReference type="ARBA" id="ARBA00022553"/>
    </source>
</evidence>
<evidence type="ECO:0000256" key="1">
    <source>
        <dbReference type="ARBA" id="ARBA00000085"/>
    </source>
</evidence>
<dbReference type="PROSITE" id="PS50109">
    <property type="entry name" value="HIS_KIN"/>
    <property type="match status" value="1"/>
</dbReference>
<dbReference type="InterPro" id="IPR036890">
    <property type="entry name" value="HATPase_C_sf"/>
</dbReference>
<feature type="transmembrane region" description="Helical" evidence="4">
    <location>
        <begin position="180"/>
        <end position="201"/>
    </location>
</feature>
<evidence type="ECO:0000256" key="2">
    <source>
        <dbReference type="ARBA" id="ARBA00012438"/>
    </source>
</evidence>
<name>A0ABY7ANM7_9ALTE</name>
<keyword evidence="3" id="KW-0597">Phosphoprotein</keyword>
<reference evidence="6" key="1">
    <citation type="submission" date="2022-10" db="EMBL/GenBank/DDBJ databases">
        <title>Catenovulum adriacola sp. nov. isolated in the Harbour of Susak.</title>
        <authorList>
            <person name="Schoch T."/>
            <person name="Reich S.J."/>
            <person name="Stoeferle S."/>
            <person name="Flaiz M."/>
            <person name="Kazda M."/>
            <person name="Riedel C.U."/>
            <person name="Duerre P."/>
        </authorList>
    </citation>
    <scope>NUCLEOTIDE SEQUENCE</scope>
    <source>
        <strain evidence="6">TS8</strain>
    </source>
</reference>
<comment type="catalytic activity">
    <reaction evidence="1">
        <text>ATP + protein L-histidine = ADP + protein N-phospho-L-histidine.</text>
        <dbReference type="EC" id="2.7.13.3"/>
    </reaction>
</comment>
<dbReference type="SUPFAM" id="SSF47384">
    <property type="entry name" value="Homodimeric domain of signal transducing histidine kinase"/>
    <property type="match status" value="1"/>
</dbReference>
<dbReference type="InterPro" id="IPR003661">
    <property type="entry name" value="HisK_dim/P_dom"/>
</dbReference>
<gene>
    <name evidence="6" type="ORF">OLW01_12090</name>
</gene>
<dbReference type="SMART" id="SM00388">
    <property type="entry name" value="HisKA"/>
    <property type="match status" value="1"/>
</dbReference>
<dbReference type="RefSeq" id="WP_268074175.1">
    <property type="nucleotide sequence ID" value="NZ_CP109965.1"/>
</dbReference>
<feature type="domain" description="Histidine kinase" evidence="5">
    <location>
        <begin position="270"/>
        <end position="485"/>
    </location>
</feature>